<keyword evidence="3" id="KW-1185">Reference proteome</keyword>
<dbReference type="Proteomes" id="UP000199656">
    <property type="component" value="Unassembled WGS sequence"/>
</dbReference>
<evidence type="ECO:0000259" key="1">
    <source>
        <dbReference type="PROSITE" id="PS51186"/>
    </source>
</evidence>
<dbReference type="SUPFAM" id="SSF55729">
    <property type="entry name" value="Acyl-CoA N-acyltransferases (Nat)"/>
    <property type="match status" value="1"/>
</dbReference>
<evidence type="ECO:0000313" key="2">
    <source>
        <dbReference type="EMBL" id="SEA72074.1"/>
    </source>
</evidence>
<dbReference type="CDD" id="cd04301">
    <property type="entry name" value="NAT_SF"/>
    <property type="match status" value="1"/>
</dbReference>
<organism evidence="2 3">
    <name type="scientific">Chitinophaga terrae</name>
    <name type="common">ex Kim and Jung 2007</name>
    <dbReference type="NCBI Taxonomy" id="408074"/>
    <lineage>
        <taxon>Bacteria</taxon>
        <taxon>Pseudomonadati</taxon>
        <taxon>Bacteroidota</taxon>
        <taxon>Chitinophagia</taxon>
        <taxon>Chitinophagales</taxon>
        <taxon>Chitinophagaceae</taxon>
        <taxon>Chitinophaga</taxon>
    </lineage>
</organism>
<dbReference type="InterPro" id="IPR016181">
    <property type="entry name" value="Acyl_CoA_acyltransferase"/>
</dbReference>
<accession>A0A1H4DH64</accession>
<sequence>MNISISPIKIREHYAVMDQLMRELHVSEKSFFAQTASWDSISENYLRHVISMQEECDGVCLMAYVDGLPAGFIFGYLEEADDSRIEAYTGDTLYVSDGYVQETYRRQGIYRRLNEELEKIFIAKGVRRIVRYTLTNNHRMQQLLDTLQYKPVRLVYEKWLNEDGTQALDLGMPS</sequence>
<dbReference type="Gene3D" id="3.40.630.30">
    <property type="match status" value="1"/>
</dbReference>
<dbReference type="AlphaFoldDB" id="A0A1H4DH64"/>
<keyword evidence="2" id="KW-0687">Ribonucleoprotein</keyword>
<feature type="domain" description="N-acetyltransferase" evidence="1">
    <location>
        <begin position="8"/>
        <end position="174"/>
    </location>
</feature>
<keyword evidence="2" id="KW-0689">Ribosomal protein</keyword>
<dbReference type="Pfam" id="PF00583">
    <property type="entry name" value="Acetyltransf_1"/>
    <property type="match status" value="1"/>
</dbReference>
<dbReference type="PROSITE" id="PS51186">
    <property type="entry name" value="GNAT"/>
    <property type="match status" value="1"/>
</dbReference>
<dbReference type="InterPro" id="IPR000182">
    <property type="entry name" value="GNAT_dom"/>
</dbReference>
<gene>
    <name evidence="2" type="ORF">SAMN05660909_03143</name>
</gene>
<proteinExistence type="predicted"/>
<reference evidence="3" key="1">
    <citation type="submission" date="2016-10" db="EMBL/GenBank/DDBJ databases">
        <authorList>
            <person name="Varghese N."/>
            <person name="Submissions S."/>
        </authorList>
    </citation>
    <scope>NUCLEOTIDE SEQUENCE [LARGE SCALE GENOMIC DNA]</scope>
    <source>
        <strain evidence="3">DSM 23920</strain>
    </source>
</reference>
<evidence type="ECO:0000313" key="3">
    <source>
        <dbReference type="Proteomes" id="UP000199656"/>
    </source>
</evidence>
<dbReference type="RefSeq" id="WP_089762883.1">
    <property type="nucleotide sequence ID" value="NZ_BKAT01000048.1"/>
</dbReference>
<dbReference type="GO" id="GO:0005840">
    <property type="term" value="C:ribosome"/>
    <property type="evidence" value="ECO:0007669"/>
    <property type="project" value="UniProtKB-KW"/>
</dbReference>
<dbReference type="OrthoDB" id="1249831at2"/>
<dbReference type="GO" id="GO:0016747">
    <property type="term" value="F:acyltransferase activity, transferring groups other than amino-acyl groups"/>
    <property type="evidence" value="ECO:0007669"/>
    <property type="project" value="InterPro"/>
</dbReference>
<dbReference type="EMBL" id="FNRL01000013">
    <property type="protein sequence ID" value="SEA72074.1"/>
    <property type="molecule type" value="Genomic_DNA"/>
</dbReference>
<name>A0A1H4DH64_9BACT</name>
<protein>
    <submittedName>
        <fullName evidence="2">Ribosomal protein S18 acetylase RimI</fullName>
    </submittedName>
</protein>